<sequence>HRQWTESLYERADSSAIISGSQSMARADILYALTECGCKKSFHQNQSMSAARLQVLGLKNGVARKEQLNSLINQHRTGSFSHWTLLE</sequence>
<dbReference type="EMBL" id="HACG01015742">
    <property type="protein sequence ID" value="CEK62607.1"/>
    <property type="molecule type" value="Transcribed_RNA"/>
</dbReference>
<reference evidence="1" key="1">
    <citation type="submission" date="2014-12" db="EMBL/GenBank/DDBJ databases">
        <title>Insight into the proteome of Arion vulgaris.</title>
        <authorList>
            <person name="Aradska J."/>
            <person name="Bulat T."/>
            <person name="Smidak R."/>
            <person name="Sarate P."/>
            <person name="Gangsoo J."/>
            <person name="Sialana F."/>
            <person name="Bilban M."/>
            <person name="Lubec G."/>
        </authorList>
    </citation>
    <scope>NUCLEOTIDE SEQUENCE</scope>
    <source>
        <tissue evidence="1">Skin</tissue>
    </source>
</reference>
<accession>A0A0B6Z2J3</accession>
<feature type="non-terminal residue" evidence="1">
    <location>
        <position position="87"/>
    </location>
</feature>
<dbReference type="AlphaFoldDB" id="A0A0B6Z2J3"/>
<name>A0A0B6Z2J3_9EUPU</name>
<feature type="non-terminal residue" evidence="1">
    <location>
        <position position="1"/>
    </location>
</feature>
<protein>
    <submittedName>
        <fullName evidence="1">Uncharacterized protein</fullName>
    </submittedName>
</protein>
<organism evidence="1">
    <name type="scientific">Arion vulgaris</name>
    <dbReference type="NCBI Taxonomy" id="1028688"/>
    <lineage>
        <taxon>Eukaryota</taxon>
        <taxon>Metazoa</taxon>
        <taxon>Spiralia</taxon>
        <taxon>Lophotrochozoa</taxon>
        <taxon>Mollusca</taxon>
        <taxon>Gastropoda</taxon>
        <taxon>Heterobranchia</taxon>
        <taxon>Euthyneura</taxon>
        <taxon>Panpulmonata</taxon>
        <taxon>Eupulmonata</taxon>
        <taxon>Stylommatophora</taxon>
        <taxon>Helicina</taxon>
        <taxon>Arionoidea</taxon>
        <taxon>Arionidae</taxon>
        <taxon>Arion</taxon>
    </lineage>
</organism>
<gene>
    <name evidence="1" type="primary">ORF45620</name>
</gene>
<evidence type="ECO:0000313" key="1">
    <source>
        <dbReference type="EMBL" id="CEK62607.1"/>
    </source>
</evidence>
<proteinExistence type="predicted"/>